<dbReference type="SUPFAM" id="SSF55729">
    <property type="entry name" value="Acyl-CoA N-acyltransferases (Nat)"/>
    <property type="match status" value="1"/>
</dbReference>
<dbReference type="PROSITE" id="PS51186">
    <property type="entry name" value="GNAT"/>
    <property type="match status" value="1"/>
</dbReference>
<dbReference type="CDD" id="cd04301">
    <property type="entry name" value="NAT_SF"/>
    <property type="match status" value="1"/>
</dbReference>
<feature type="domain" description="N-acetyltransferase" evidence="1">
    <location>
        <begin position="42"/>
        <end position="218"/>
    </location>
</feature>
<proteinExistence type="predicted"/>
<dbReference type="Pfam" id="PF00583">
    <property type="entry name" value="Acetyltransf_1"/>
    <property type="match status" value="1"/>
</dbReference>
<accession>A0AA38LYF1</accession>
<dbReference type="Gene3D" id="3.40.630.30">
    <property type="match status" value="1"/>
</dbReference>
<evidence type="ECO:0000313" key="3">
    <source>
        <dbReference type="Proteomes" id="UP001164286"/>
    </source>
</evidence>
<dbReference type="InterPro" id="IPR000182">
    <property type="entry name" value="GNAT_dom"/>
</dbReference>
<keyword evidence="3" id="KW-1185">Reference proteome</keyword>
<protein>
    <recommendedName>
        <fullName evidence="1">N-acetyltransferase domain-containing protein</fullName>
    </recommendedName>
</protein>
<evidence type="ECO:0000259" key="1">
    <source>
        <dbReference type="PROSITE" id="PS51186"/>
    </source>
</evidence>
<dbReference type="InterPro" id="IPR016181">
    <property type="entry name" value="Acyl_CoA_acyltransferase"/>
</dbReference>
<dbReference type="RefSeq" id="XP_052948688.1">
    <property type="nucleotide sequence ID" value="XM_053091779.1"/>
</dbReference>
<organism evidence="2 3">
    <name type="scientific">Dioszegia hungarica</name>
    <dbReference type="NCBI Taxonomy" id="4972"/>
    <lineage>
        <taxon>Eukaryota</taxon>
        <taxon>Fungi</taxon>
        <taxon>Dikarya</taxon>
        <taxon>Basidiomycota</taxon>
        <taxon>Agaricomycotina</taxon>
        <taxon>Tremellomycetes</taxon>
        <taxon>Tremellales</taxon>
        <taxon>Bulleribasidiaceae</taxon>
        <taxon>Dioszegia</taxon>
    </lineage>
</organism>
<name>A0AA38LYF1_9TREE</name>
<gene>
    <name evidence="2" type="ORF">MKK02DRAFT_41938</name>
</gene>
<dbReference type="Proteomes" id="UP001164286">
    <property type="component" value="Unassembled WGS sequence"/>
</dbReference>
<comment type="caution">
    <text evidence="2">The sequence shown here is derived from an EMBL/GenBank/DDBJ whole genome shotgun (WGS) entry which is preliminary data.</text>
</comment>
<dbReference type="GeneID" id="77730984"/>
<dbReference type="AlphaFoldDB" id="A0AA38LYF1"/>
<evidence type="ECO:0000313" key="2">
    <source>
        <dbReference type="EMBL" id="KAI9638911.1"/>
    </source>
</evidence>
<dbReference type="EMBL" id="JAKWFO010000002">
    <property type="protein sequence ID" value="KAI9638911.1"/>
    <property type="molecule type" value="Genomic_DNA"/>
</dbReference>
<reference evidence="2" key="1">
    <citation type="journal article" date="2022" name="G3 (Bethesda)">
        <title>High quality genome of the basidiomycete yeast Dioszegia hungarica PDD-24b-2 isolated from cloud water.</title>
        <authorList>
            <person name="Jarrige D."/>
            <person name="Haridas S."/>
            <person name="Bleykasten-Grosshans C."/>
            <person name="Joly M."/>
            <person name="Nadalig T."/>
            <person name="Sancelme M."/>
            <person name="Vuilleumier S."/>
            <person name="Grigoriev I.V."/>
            <person name="Amato P."/>
            <person name="Bringel F."/>
        </authorList>
    </citation>
    <scope>NUCLEOTIDE SEQUENCE</scope>
    <source>
        <strain evidence="2">PDD-24b-2</strain>
    </source>
</reference>
<sequence length="234" mass="26038">MTAQTTLPTILTPIPPSSIEYRDFKASDMDWFVTESEKAYTETLRLSDEDRAEFRKELLKIAKGYVDEPLPDSSTISETYPNETRMQVTIDEPLPDDSTSAATYPSETRMPVATVDGKPVGTVLLQFYVPKSPKEGGPPLWVSHLSHLITREAYRKRGVARAMMRHVELELAPGGIQPFITLDALSCAPFTVDFYKSCGFTSRRDPESGVVVSKCGLGENETVFLHKMPPFKAA</sequence>
<dbReference type="GO" id="GO:0016747">
    <property type="term" value="F:acyltransferase activity, transferring groups other than amino-acyl groups"/>
    <property type="evidence" value="ECO:0007669"/>
    <property type="project" value="InterPro"/>
</dbReference>